<dbReference type="CDD" id="cd04301">
    <property type="entry name" value="NAT_SF"/>
    <property type="match status" value="1"/>
</dbReference>
<dbReference type="InterPro" id="IPR016181">
    <property type="entry name" value="Acyl_CoA_acyltransferase"/>
</dbReference>
<dbReference type="AlphaFoldDB" id="A0A381ZFN6"/>
<dbReference type="Gene3D" id="3.40.630.30">
    <property type="match status" value="1"/>
</dbReference>
<dbReference type="SUPFAM" id="SSF55729">
    <property type="entry name" value="Acyl-CoA N-acyltransferases (Nat)"/>
    <property type="match status" value="1"/>
</dbReference>
<evidence type="ECO:0000259" key="1">
    <source>
        <dbReference type="PROSITE" id="PS51186"/>
    </source>
</evidence>
<dbReference type="PROSITE" id="PS51186">
    <property type="entry name" value="GNAT"/>
    <property type="match status" value="1"/>
</dbReference>
<dbReference type="EMBL" id="UINC01021133">
    <property type="protein sequence ID" value="SVA88040.1"/>
    <property type="molecule type" value="Genomic_DNA"/>
</dbReference>
<dbReference type="GO" id="GO:0016747">
    <property type="term" value="F:acyltransferase activity, transferring groups other than amino-acyl groups"/>
    <property type="evidence" value="ECO:0007669"/>
    <property type="project" value="InterPro"/>
</dbReference>
<protein>
    <recommendedName>
        <fullName evidence="1">N-acetyltransferase domain-containing protein</fullName>
    </recommendedName>
</protein>
<name>A0A381ZFN6_9ZZZZ</name>
<sequence>MTDTYPIIRDVPLIGDDVESSGEAIGWDLTEHSNTMLAGSYTHFSITTGDRLIAFVNVVSDDAGHAFLVNLLDHPDHQKQGLGRRCVNHAIYALTEDGVQCV</sequence>
<organism evidence="2">
    <name type="scientific">marine metagenome</name>
    <dbReference type="NCBI Taxonomy" id="408172"/>
    <lineage>
        <taxon>unclassified sequences</taxon>
        <taxon>metagenomes</taxon>
        <taxon>ecological metagenomes</taxon>
    </lineage>
</organism>
<accession>A0A381ZFN6</accession>
<evidence type="ECO:0000313" key="2">
    <source>
        <dbReference type="EMBL" id="SVA88040.1"/>
    </source>
</evidence>
<gene>
    <name evidence="2" type="ORF">METZ01_LOCUS140894</name>
</gene>
<proteinExistence type="predicted"/>
<feature type="domain" description="N-acetyltransferase" evidence="1">
    <location>
        <begin position="6"/>
        <end position="102"/>
    </location>
</feature>
<reference evidence="2" key="1">
    <citation type="submission" date="2018-05" db="EMBL/GenBank/DDBJ databases">
        <authorList>
            <person name="Lanie J.A."/>
            <person name="Ng W.-L."/>
            <person name="Kazmierczak K.M."/>
            <person name="Andrzejewski T.M."/>
            <person name="Davidsen T.M."/>
            <person name="Wayne K.J."/>
            <person name="Tettelin H."/>
            <person name="Glass J.I."/>
            <person name="Rusch D."/>
            <person name="Podicherti R."/>
            <person name="Tsui H.-C.T."/>
            <person name="Winkler M.E."/>
        </authorList>
    </citation>
    <scope>NUCLEOTIDE SEQUENCE</scope>
</reference>
<dbReference type="Pfam" id="PF00583">
    <property type="entry name" value="Acetyltransf_1"/>
    <property type="match status" value="1"/>
</dbReference>
<dbReference type="InterPro" id="IPR000182">
    <property type="entry name" value="GNAT_dom"/>
</dbReference>